<feature type="transmembrane region" description="Helical" evidence="1">
    <location>
        <begin position="32"/>
        <end position="58"/>
    </location>
</feature>
<evidence type="ECO:0008006" key="4">
    <source>
        <dbReference type="Google" id="ProtNLM"/>
    </source>
</evidence>
<keyword evidence="2" id="KW-0614">Plasmid</keyword>
<evidence type="ECO:0000313" key="3">
    <source>
        <dbReference type="Proteomes" id="UP000510888"/>
    </source>
</evidence>
<organism evidence="2 3">
    <name type="scientific">Paraburkholderia largidicola</name>
    <dbReference type="NCBI Taxonomy" id="3014751"/>
    <lineage>
        <taxon>Bacteria</taxon>
        <taxon>Pseudomonadati</taxon>
        <taxon>Pseudomonadota</taxon>
        <taxon>Betaproteobacteria</taxon>
        <taxon>Burkholderiales</taxon>
        <taxon>Burkholderiaceae</taxon>
        <taxon>Paraburkholderia</taxon>
    </lineage>
</organism>
<dbReference type="EMBL" id="AP023177">
    <property type="protein sequence ID" value="BCF95216.1"/>
    <property type="molecule type" value="Genomic_DNA"/>
</dbReference>
<accession>A0A7I8C2B1</accession>
<dbReference type="AlphaFoldDB" id="A0A7I8C2B1"/>
<reference evidence="2 3" key="1">
    <citation type="journal article" date="2020" name="Genes (Basel)">
        <title>Genomic Comparison of Insect Gut Symbionts from Divergent Burkholderia Subclades.</title>
        <authorList>
            <person name="Takeshita K."/>
            <person name="Kikuchi Y."/>
        </authorList>
    </citation>
    <scope>NUCLEOTIDE SEQUENCE [LARGE SCALE GENOMIC DNA]</scope>
    <source>
        <strain evidence="2 3">PGU16</strain>
        <plasmid evidence="2 3">PPGU16_p2</plasmid>
    </source>
</reference>
<sequence length="135" mass="15153">MQNRNDGLMMAILIPCILVVAVILWISHAIGASFASVCSTAASLVVVIVALAIIWRFLDDFGLQILAAFPALGWPTIWPVLTSIANGGNESESSFRPWHEQSFIDSAWMTWGLEVIFVALLCLAVFHEYRRRRYW</sequence>
<keyword evidence="1" id="KW-0812">Transmembrane</keyword>
<feature type="transmembrane region" description="Helical" evidence="1">
    <location>
        <begin position="108"/>
        <end position="126"/>
    </location>
</feature>
<dbReference type="Proteomes" id="UP000510888">
    <property type="component" value="Plasmid PPGU16_p2"/>
</dbReference>
<keyword evidence="1" id="KW-1133">Transmembrane helix</keyword>
<proteinExistence type="predicted"/>
<feature type="transmembrane region" description="Helical" evidence="1">
    <location>
        <begin position="7"/>
        <end position="26"/>
    </location>
</feature>
<keyword evidence="3" id="KW-1185">Reference proteome</keyword>
<geneLocation type="plasmid" evidence="2 3">
    <name>PPGU16_p2</name>
</geneLocation>
<dbReference type="KEGG" id="plad:PPGU16_82830"/>
<gene>
    <name evidence="2" type="ORF">PPGU16_82830</name>
</gene>
<protein>
    <recommendedName>
        <fullName evidence="4">Transmembrane protein</fullName>
    </recommendedName>
</protein>
<keyword evidence="1" id="KW-0472">Membrane</keyword>
<evidence type="ECO:0000256" key="1">
    <source>
        <dbReference type="SAM" id="Phobius"/>
    </source>
</evidence>
<feature type="transmembrane region" description="Helical" evidence="1">
    <location>
        <begin position="65"/>
        <end position="88"/>
    </location>
</feature>
<name>A0A7I8C2B1_9BURK</name>
<evidence type="ECO:0000313" key="2">
    <source>
        <dbReference type="EMBL" id="BCF95216.1"/>
    </source>
</evidence>